<evidence type="ECO:0000259" key="3">
    <source>
        <dbReference type="Pfam" id="PF01555"/>
    </source>
</evidence>
<name>A0ABS8ILG5_9NOSO</name>
<dbReference type="Proteomes" id="UP001199525">
    <property type="component" value="Unassembled WGS sequence"/>
</dbReference>
<dbReference type="Pfam" id="PF01555">
    <property type="entry name" value="N6_N4_Mtase"/>
    <property type="match status" value="1"/>
</dbReference>
<dbReference type="InterPro" id="IPR001091">
    <property type="entry name" value="RM_Methyltransferase"/>
</dbReference>
<evidence type="ECO:0000313" key="4">
    <source>
        <dbReference type="EMBL" id="MCC5604312.1"/>
    </source>
</evidence>
<dbReference type="EMBL" id="JAIVFQ010000120">
    <property type="protein sequence ID" value="MCC5604312.1"/>
    <property type="molecule type" value="Genomic_DNA"/>
</dbReference>
<organism evidence="4 5">
    <name type="scientific">Nostoc favosum CHAB5714</name>
    <dbReference type="NCBI Taxonomy" id="2780399"/>
    <lineage>
        <taxon>Bacteria</taxon>
        <taxon>Bacillati</taxon>
        <taxon>Cyanobacteriota</taxon>
        <taxon>Cyanophyceae</taxon>
        <taxon>Nostocales</taxon>
        <taxon>Nostocaceae</taxon>
        <taxon>Nostoc</taxon>
        <taxon>Nostoc favosum</taxon>
    </lineage>
</organism>
<dbReference type="Gene3D" id="3.40.50.150">
    <property type="entry name" value="Vaccinia Virus protein VP39"/>
    <property type="match status" value="1"/>
</dbReference>
<reference evidence="4 5" key="1">
    <citation type="journal article" date="2021" name="Microorganisms">
        <title>Genome Evolution of Filamentous Cyanobacterium Nostoc Species: From Facultative Symbiosis to Free Living.</title>
        <authorList>
            <person name="Huo D."/>
            <person name="Li H."/>
            <person name="Cai F."/>
            <person name="Guo X."/>
            <person name="Qiao Z."/>
            <person name="Wang W."/>
            <person name="Yu G."/>
            <person name="Li R."/>
        </authorList>
    </citation>
    <scope>NUCLEOTIDE SEQUENCE [LARGE SCALE GENOMIC DNA]</scope>
    <source>
        <strain evidence="4 5">CHAB 5714</strain>
    </source>
</reference>
<dbReference type="PRINTS" id="PR00508">
    <property type="entry name" value="S21N4MTFRASE"/>
</dbReference>
<dbReference type="InterPro" id="IPR002941">
    <property type="entry name" value="DNA_methylase_N4/N6"/>
</dbReference>
<keyword evidence="5" id="KW-1185">Reference proteome</keyword>
<feature type="domain" description="DNA methylase N-4/N-6" evidence="3">
    <location>
        <begin position="14"/>
        <end position="45"/>
    </location>
</feature>
<keyword evidence="1" id="KW-0489">Methyltransferase</keyword>
<proteinExistence type="predicted"/>
<sequence>MRKGEGGAPRSKGFAGTGTTLKCAKDLNRRVVGIEINEQYCEIAATRLSQQVLALFSQSSAQML</sequence>
<keyword evidence="2" id="KW-0808">Transferase</keyword>
<dbReference type="RefSeq" id="WP_267921787.1">
    <property type="nucleotide sequence ID" value="NZ_JAIVFQ010000120.1"/>
</dbReference>
<dbReference type="InterPro" id="IPR029063">
    <property type="entry name" value="SAM-dependent_MTases_sf"/>
</dbReference>
<comment type="caution">
    <text evidence="4">The sequence shown here is derived from an EMBL/GenBank/DDBJ whole genome shotgun (WGS) entry which is preliminary data.</text>
</comment>
<evidence type="ECO:0000256" key="1">
    <source>
        <dbReference type="ARBA" id="ARBA00022603"/>
    </source>
</evidence>
<evidence type="ECO:0000256" key="2">
    <source>
        <dbReference type="ARBA" id="ARBA00022679"/>
    </source>
</evidence>
<dbReference type="SUPFAM" id="SSF53335">
    <property type="entry name" value="S-adenosyl-L-methionine-dependent methyltransferases"/>
    <property type="match status" value="1"/>
</dbReference>
<protein>
    <submittedName>
        <fullName evidence="4">Site-specific DNA-methyltransferase</fullName>
    </submittedName>
</protein>
<gene>
    <name evidence="4" type="ORF">LC586_35420</name>
</gene>
<evidence type="ECO:0000313" key="5">
    <source>
        <dbReference type="Proteomes" id="UP001199525"/>
    </source>
</evidence>
<accession>A0ABS8ILG5</accession>